<dbReference type="Gene3D" id="3.40.50.1820">
    <property type="entry name" value="alpha/beta hydrolase"/>
    <property type="match status" value="1"/>
</dbReference>
<sequence length="357" mass="40053">MTDQPAGRFEVDPELKGIWKKYGEPKFFFPRVEDMAGPRRLHAMGNTRFMKSAFVKETLGNTSPPPWTEEDRPIVVRDGSSLKVRIYRLRENSTGRPVMVVAHSGGWCLGGLETEEFICQLLCLRLNMVVVNVAYRLSPDVSYPTHVFDVYDTIKWVAVNAQSIGGELSKGFLTCGVSAGGNLTNMCSILARDEGLRPNLTGHVYICTGFPHDYRDQNGNVSQLFPEQFQSPSGSWEMYKDGPVANRAMNGFYADLAKCDASSPLFSPFTQKDFSGLGPVYFQVAGMDLWKDTSPFYCDLIEQAGGRTKIDVYPGVPHLWYSIYPQLSINKKWARDLVDGVEWLLKQKSEAQISSRL</sequence>
<gene>
    <name evidence="3" type="ORF">EDD36DRAFT_102361</name>
</gene>
<dbReference type="InterPro" id="IPR013094">
    <property type="entry name" value="AB_hydrolase_3"/>
</dbReference>
<dbReference type="InterPro" id="IPR050300">
    <property type="entry name" value="GDXG_lipolytic_enzyme"/>
</dbReference>
<comment type="caution">
    <text evidence="3">The sequence shown here is derived from an EMBL/GenBank/DDBJ whole genome shotgun (WGS) entry which is preliminary data.</text>
</comment>
<dbReference type="GO" id="GO:0016787">
    <property type="term" value="F:hydrolase activity"/>
    <property type="evidence" value="ECO:0007669"/>
    <property type="project" value="UniProtKB-KW"/>
</dbReference>
<dbReference type="SUPFAM" id="SSF53474">
    <property type="entry name" value="alpha/beta-Hydrolases"/>
    <property type="match status" value="1"/>
</dbReference>
<dbReference type="Proteomes" id="UP001203852">
    <property type="component" value="Unassembled WGS sequence"/>
</dbReference>
<dbReference type="Pfam" id="PF07859">
    <property type="entry name" value="Abhydrolase_3"/>
    <property type="match status" value="1"/>
</dbReference>
<dbReference type="EMBL" id="MU404363">
    <property type="protein sequence ID" value="KAI1608535.1"/>
    <property type="molecule type" value="Genomic_DNA"/>
</dbReference>
<name>A0AAN6DKY9_9EURO</name>
<dbReference type="PANTHER" id="PTHR48081">
    <property type="entry name" value="AB HYDROLASE SUPERFAMILY PROTEIN C4A8.06C"/>
    <property type="match status" value="1"/>
</dbReference>
<evidence type="ECO:0000256" key="1">
    <source>
        <dbReference type="ARBA" id="ARBA00022801"/>
    </source>
</evidence>
<feature type="domain" description="Alpha/beta hydrolase fold-3" evidence="2">
    <location>
        <begin position="99"/>
        <end position="321"/>
    </location>
</feature>
<evidence type="ECO:0000313" key="3">
    <source>
        <dbReference type="EMBL" id="KAI1608535.1"/>
    </source>
</evidence>
<reference evidence="3" key="1">
    <citation type="journal article" date="2022" name="bioRxiv">
        <title>Deciphering the potential niche of two novel black yeast fungi from a biological soil crust based on their genomes, phenotypes, and melanin regulation.</title>
        <authorList>
            <consortium name="DOE Joint Genome Institute"/>
            <person name="Carr E.C."/>
            <person name="Barton Q."/>
            <person name="Grambo S."/>
            <person name="Sullivan M."/>
            <person name="Renfro C.M."/>
            <person name="Kuo A."/>
            <person name="Pangilinan J."/>
            <person name="Lipzen A."/>
            <person name="Keymanesh K."/>
            <person name="Savage E."/>
            <person name="Barry K."/>
            <person name="Grigoriev I.V."/>
            <person name="Riekhof W.R."/>
            <person name="Harris S.S."/>
        </authorList>
    </citation>
    <scope>NUCLEOTIDE SEQUENCE</scope>
    <source>
        <strain evidence="3">JF 03-4F</strain>
    </source>
</reference>
<proteinExistence type="predicted"/>
<dbReference type="AlphaFoldDB" id="A0AAN6DKY9"/>
<organism evidence="3 4">
    <name type="scientific">Exophiala viscosa</name>
    <dbReference type="NCBI Taxonomy" id="2486360"/>
    <lineage>
        <taxon>Eukaryota</taxon>
        <taxon>Fungi</taxon>
        <taxon>Dikarya</taxon>
        <taxon>Ascomycota</taxon>
        <taxon>Pezizomycotina</taxon>
        <taxon>Eurotiomycetes</taxon>
        <taxon>Chaetothyriomycetidae</taxon>
        <taxon>Chaetothyriales</taxon>
        <taxon>Herpotrichiellaceae</taxon>
        <taxon>Exophiala</taxon>
    </lineage>
</organism>
<keyword evidence="4" id="KW-1185">Reference proteome</keyword>
<dbReference type="PANTHER" id="PTHR48081:SF8">
    <property type="entry name" value="ALPHA_BETA HYDROLASE FOLD-3 DOMAIN-CONTAINING PROTEIN-RELATED"/>
    <property type="match status" value="1"/>
</dbReference>
<protein>
    <submittedName>
        <fullName evidence="3">Alpha/Beta hydrolase protein</fullName>
    </submittedName>
</protein>
<dbReference type="InterPro" id="IPR029058">
    <property type="entry name" value="AB_hydrolase_fold"/>
</dbReference>
<evidence type="ECO:0000313" key="4">
    <source>
        <dbReference type="Proteomes" id="UP001203852"/>
    </source>
</evidence>
<evidence type="ECO:0000259" key="2">
    <source>
        <dbReference type="Pfam" id="PF07859"/>
    </source>
</evidence>
<accession>A0AAN6DKY9</accession>
<keyword evidence="1 3" id="KW-0378">Hydrolase</keyword>